<evidence type="ECO:0000256" key="1">
    <source>
        <dbReference type="SAM" id="SignalP"/>
    </source>
</evidence>
<dbReference type="EMBL" id="JACHOB010000002">
    <property type="protein sequence ID" value="MBB4658647.1"/>
    <property type="molecule type" value="Genomic_DNA"/>
</dbReference>
<feature type="signal peptide" evidence="1">
    <location>
        <begin position="1"/>
        <end position="20"/>
    </location>
</feature>
<evidence type="ECO:0000313" key="2">
    <source>
        <dbReference type="EMBL" id="MBB4658647.1"/>
    </source>
</evidence>
<sequence length="214" mass="21640">MAMAAGATSALAFAATTANAATVYASDVDWANNGTVGTSNDRDDATNALGAPDGAFLSLGLSDVGYTNPGFAVFSFDGMTFGAGSTTTAYEVTFNCSVRPSGACSYPESLAVLYGTDYAFGTHDAADLADFTYAGQLFNADAQSGASLIIPGTFTYIALVDTTLMNFPNSQSTDGFDVDAVGVSPVPVPAALPLMAGGLALGGMARRRAKKAKA</sequence>
<comment type="caution">
    <text evidence="2">The sequence shown here is derived from an EMBL/GenBank/DDBJ whole genome shotgun (WGS) entry which is preliminary data.</text>
</comment>
<evidence type="ECO:0000313" key="3">
    <source>
        <dbReference type="Proteomes" id="UP000563524"/>
    </source>
</evidence>
<organism evidence="2 3">
    <name type="scientific">Parvularcula dongshanensis</name>
    <dbReference type="NCBI Taxonomy" id="1173995"/>
    <lineage>
        <taxon>Bacteria</taxon>
        <taxon>Pseudomonadati</taxon>
        <taxon>Pseudomonadota</taxon>
        <taxon>Alphaproteobacteria</taxon>
        <taxon>Parvularculales</taxon>
        <taxon>Parvularculaceae</taxon>
        <taxon>Parvularcula</taxon>
    </lineage>
</organism>
<feature type="chain" id="PRO_5032835210" evidence="1">
    <location>
        <begin position="21"/>
        <end position="214"/>
    </location>
</feature>
<accession>A0A840I1L9</accession>
<dbReference type="Proteomes" id="UP000563524">
    <property type="component" value="Unassembled WGS sequence"/>
</dbReference>
<proteinExistence type="predicted"/>
<name>A0A840I1L9_9PROT</name>
<protein>
    <submittedName>
        <fullName evidence="2">Putative porin</fullName>
    </submittedName>
</protein>
<keyword evidence="1" id="KW-0732">Signal</keyword>
<dbReference type="AlphaFoldDB" id="A0A840I1L9"/>
<reference evidence="2 3" key="1">
    <citation type="submission" date="2020-08" db="EMBL/GenBank/DDBJ databases">
        <title>Genomic Encyclopedia of Type Strains, Phase IV (KMG-IV): sequencing the most valuable type-strain genomes for metagenomic binning, comparative biology and taxonomic classification.</title>
        <authorList>
            <person name="Goeker M."/>
        </authorList>
    </citation>
    <scope>NUCLEOTIDE SEQUENCE [LARGE SCALE GENOMIC DNA]</scope>
    <source>
        <strain evidence="2 3">DSM 102850</strain>
    </source>
</reference>
<keyword evidence="3" id="KW-1185">Reference proteome</keyword>
<gene>
    <name evidence="2" type="ORF">GGQ59_001161</name>
</gene>